<comment type="caution">
    <text evidence="2">The sequence shown here is derived from an EMBL/GenBank/DDBJ whole genome shotgun (WGS) entry which is preliminary data.</text>
</comment>
<dbReference type="InterPro" id="IPR001810">
    <property type="entry name" value="F-box_dom"/>
</dbReference>
<name>A0AA36CAX2_9BILA</name>
<organism evidence="2 4">
    <name type="scientific">Mesorhabditis spiculigera</name>
    <dbReference type="NCBI Taxonomy" id="96644"/>
    <lineage>
        <taxon>Eukaryota</taxon>
        <taxon>Metazoa</taxon>
        <taxon>Ecdysozoa</taxon>
        <taxon>Nematoda</taxon>
        <taxon>Chromadorea</taxon>
        <taxon>Rhabditida</taxon>
        <taxon>Rhabditina</taxon>
        <taxon>Rhabditomorpha</taxon>
        <taxon>Rhabditoidea</taxon>
        <taxon>Rhabditidae</taxon>
        <taxon>Mesorhabditinae</taxon>
        <taxon>Mesorhabditis</taxon>
    </lineage>
</organism>
<sequence length="305" mass="34934">MERLPAEILLKILNELAPRDVLGVVRMVSRKFYAIVSKNRDKFGFPKIAACFVGLKRFDPETFIVYRTKGKQKELLNFDIACEDQRIINAEIDVLIIQYQLPATPNLIKFLSKIYVKTLLYAWEDPKIVFRDECKEFSTLLRGWLTRKLYPPRYHGVLSAGVHGVQILSLPSTLAIDFDKTSSNSIRIRKISTEECIEVLQVLEGPSCVNFTGTIIVDIPKAQMEKIRNRLSQDENWKCVNNTSFSRRTPYVNIEARLPADPGLHIVVSRLGDFQQNACPAGILNVVSDYLIYSPSRYFATMFFM</sequence>
<dbReference type="AlphaFoldDB" id="A0AA36CAX2"/>
<feature type="domain" description="F-box" evidence="1">
    <location>
        <begin position="1"/>
        <end position="48"/>
    </location>
</feature>
<dbReference type="CDD" id="cd09917">
    <property type="entry name" value="F-box_SF"/>
    <property type="match status" value="1"/>
</dbReference>
<dbReference type="Proteomes" id="UP001177023">
    <property type="component" value="Unassembled WGS sequence"/>
</dbReference>
<dbReference type="EMBL" id="CATQJA010001066">
    <property type="protein sequence ID" value="CAJ0565580.1"/>
    <property type="molecule type" value="Genomic_DNA"/>
</dbReference>
<gene>
    <name evidence="3" type="ORF">MSPICULIGERA_LOCUS14289</name>
    <name evidence="2" type="ORF">MSPICULIGERA_LOCUS4214</name>
</gene>
<feature type="non-terminal residue" evidence="2">
    <location>
        <position position="1"/>
    </location>
</feature>
<accession>A0AA36CAX2</accession>
<evidence type="ECO:0000313" key="2">
    <source>
        <dbReference type="EMBL" id="CAJ0565580.1"/>
    </source>
</evidence>
<protein>
    <recommendedName>
        <fullName evidence="1">F-box domain-containing protein</fullName>
    </recommendedName>
</protein>
<reference evidence="2" key="1">
    <citation type="submission" date="2023-06" db="EMBL/GenBank/DDBJ databases">
        <authorList>
            <person name="Delattre M."/>
        </authorList>
    </citation>
    <scope>NUCLEOTIDE SEQUENCE</scope>
    <source>
        <strain evidence="2">AF72</strain>
    </source>
</reference>
<dbReference type="PROSITE" id="PS50181">
    <property type="entry name" value="FBOX"/>
    <property type="match status" value="1"/>
</dbReference>
<dbReference type="EMBL" id="CATQJA010002641">
    <property type="protein sequence ID" value="CAJ0575989.1"/>
    <property type="molecule type" value="Genomic_DNA"/>
</dbReference>
<evidence type="ECO:0000259" key="1">
    <source>
        <dbReference type="PROSITE" id="PS50181"/>
    </source>
</evidence>
<dbReference type="InterPro" id="IPR036047">
    <property type="entry name" value="F-box-like_dom_sf"/>
</dbReference>
<keyword evidence="4" id="KW-1185">Reference proteome</keyword>
<dbReference type="SUPFAM" id="SSF81383">
    <property type="entry name" value="F-box domain"/>
    <property type="match status" value="1"/>
</dbReference>
<evidence type="ECO:0000313" key="4">
    <source>
        <dbReference type="Proteomes" id="UP001177023"/>
    </source>
</evidence>
<dbReference type="Pfam" id="PF12937">
    <property type="entry name" value="F-box-like"/>
    <property type="match status" value="1"/>
</dbReference>
<evidence type="ECO:0000313" key="3">
    <source>
        <dbReference type="EMBL" id="CAJ0575989.1"/>
    </source>
</evidence>
<dbReference type="Gene3D" id="1.20.1280.50">
    <property type="match status" value="1"/>
</dbReference>
<dbReference type="SMART" id="SM00256">
    <property type="entry name" value="FBOX"/>
    <property type="match status" value="1"/>
</dbReference>
<proteinExistence type="predicted"/>